<dbReference type="EMBL" id="JAPDOD010000042">
    <property type="protein sequence ID" value="MDA0165128.1"/>
    <property type="molecule type" value="Genomic_DNA"/>
</dbReference>
<dbReference type="SUPFAM" id="SSF49785">
    <property type="entry name" value="Galactose-binding domain-like"/>
    <property type="match status" value="1"/>
</dbReference>
<keyword evidence="5" id="KW-0645">Protease</keyword>
<evidence type="ECO:0000256" key="6">
    <source>
        <dbReference type="ARBA" id="ARBA00022723"/>
    </source>
</evidence>
<dbReference type="RefSeq" id="WP_270044385.1">
    <property type="nucleotide sequence ID" value="NZ_JAPDOD010000042.1"/>
</dbReference>
<evidence type="ECO:0000256" key="3">
    <source>
        <dbReference type="ARBA" id="ARBA00006006"/>
    </source>
</evidence>
<evidence type="ECO:0000313" key="16">
    <source>
        <dbReference type="Proteomes" id="UP001149140"/>
    </source>
</evidence>
<dbReference type="Pfam" id="PF07504">
    <property type="entry name" value="FTP"/>
    <property type="match status" value="1"/>
</dbReference>
<dbReference type="Pfam" id="PF02128">
    <property type="entry name" value="Peptidase_M36"/>
    <property type="match status" value="1"/>
</dbReference>
<proteinExistence type="inferred from homology"/>
<dbReference type="PANTHER" id="PTHR33478">
    <property type="entry name" value="EXTRACELLULAR METALLOPROTEINASE MEP"/>
    <property type="match status" value="1"/>
</dbReference>
<dbReference type="Pfam" id="PF13620">
    <property type="entry name" value="CarboxypepD_reg"/>
    <property type="match status" value="1"/>
</dbReference>
<dbReference type="InterPro" id="IPR050371">
    <property type="entry name" value="Fungal_virulence_M36"/>
</dbReference>
<evidence type="ECO:0000256" key="4">
    <source>
        <dbReference type="ARBA" id="ARBA00022525"/>
    </source>
</evidence>
<accession>A0A9X3N5B5</accession>
<dbReference type="SUPFAM" id="SSF49452">
    <property type="entry name" value="Starch-binding domain-like"/>
    <property type="match status" value="1"/>
</dbReference>
<comment type="similarity">
    <text evidence="3">Belongs to the peptidase M36 family.</text>
</comment>
<comment type="caution">
    <text evidence="15">The sequence shown here is derived from an EMBL/GenBank/DDBJ whole genome shotgun (WGS) entry which is preliminary data.</text>
</comment>
<dbReference type="SUPFAM" id="SSF55486">
    <property type="entry name" value="Metalloproteases ('zincins'), catalytic domain"/>
    <property type="match status" value="1"/>
</dbReference>
<keyword evidence="9" id="KW-0862">Zinc</keyword>
<protein>
    <submittedName>
        <fullName evidence="15">M36 family metallopeptidase</fullName>
    </submittedName>
</protein>
<comment type="subcellular location">
    <subcellularLocation>
        <location evidence="2">Secreted</location>
    </subcellularLocation>
</comment>
<comment type="cofactor">
    <cofactor evidence="1">
        <name>Zn(2+)</name>
        <dbReference type="ChEBI" id="CHEBI:29105"/>
    </cofactor>
</comment>
<dbReference type="GO" id="GO:0030246">
    <property type="term" value="F:carbohydrate binding"/>
    <property type="evidence" value="ECO:0007669"/>
    <property type="project" value="InterPro"/>
</dbReference>
<evidence type="ECO:0000256" key="10">
    <source>
        <dbReference type="ARBA" id="ARBA00023049"/>
    </source>
</evidence>
<evidence type="ECO:0000256" key="2">
    <source>
        <dbReference type="ARBA" id="ARBA00004613"/>
    </source>
</evidence>
<keyword evidence="7 13" id="KW-0732">Signal</keyword>
<organism evidence="15 16">
    <name type="scientific">Solirubrobacter ginsenosidimutans</name>
    <dbReference type="NCBI Taxonomy" id="490573"/>
    <lineage>
        <taxon>Bacteria</taxon>
        <taxon>Bacillati</taxon>
        <taxon>Actinomycetota</taxon>
        <taxon>Thermoleophilia</taxon>
        <taxon>Solirubrobacterales</taxon>
        <taxon>Solirubrobacteraceae</taxon>
        <taxon>Solirubrobacter</taxon>
    </lineage>
</organism>
<gene>
    <name evidence="15" type="ORF">OM076_32970</name>
</gene>
<feature type="chain" id="PRO_5040883548" evidence="13">
    <location>
        <begin position="24"/>
        <end position="967"/>
    </location>
</feature>
<keyword evidence="11" id="KW-0865">Zymogen</keyword>
<dbReference type="GO" id="GO:0004222">
    <property type="term" value="F:metalloendopeptidase activity"/>
    <property type="evidence" value="ECO:0007669"/>
    <property type="project" value="InterPro"/>
</dbReference>
<keyword evidence="6" id="KW-0479">Metal-binding</keyword>
<evidence type="ECO:0000256" key="13">
    <source>
        <dbReference type="SAM" id="SignalP"/>
    </source>
</evidence>
<keyword evidence="16" id="KW-1185">Reference proteome</keyword>
<dbReference type="InterPro" id="IPR008979">
    <property type="entry name" value="Galactose-bd-like_sf"/>
</dbReference>
<dbReference type="InterPro" id="IPR001842">
    <property type="entry name" value="Peptidase_M36"/>
</dbReference>
<feature type="domain" description="FTP" evidence="14">
    <location>
        <begin position="61"/>
        <end position="96"/>
    </location>
</feature>
<dbReference type="AlphaFoldDB" id="A0A9X3N5B5"/>
<evidence type="ECO:0000256" key="1">
    <source>
        <dbReference type="ARBA" id="ARBA00001947"/>
    </source>
</evidence>
<keyword evidence="4" id="KW-0964">Secreted</keyword>
<keyword evidence="10" id="KW-0482">Metalloprotease</keyword>
<evidence type="ECO:0000313" key="15">
    <source>
        <dbReference type="EMBL" id="MDA0165128.1"/>
    </source>
</evidence>
<evidence type="ECO:0000256" key="7">
    <source>
        <dbReference type="ARBA" id="ARBA00022729"/>
    </source>
</evidence>
<dbReference type="Proteomes" id="UP001149140">
    <property type="component" value="Unassembled WGS sequence"/>
</dbReference>
<dbReference type="GO" id="GO:0006508">
    <property type="term" value="P:proteolysis"/>
    <property type="evidence" value="ECO:0007669"/>
    <property type="project" value="UniProtKB-KW"/>
</dbReference>
<dbReference type="Gene3D" id="2.60.120.260">
    <property type="entry name" value="Galactose-binding domain-like"/>
    <property type="match status" value="1"/>
</dbReference>
<reference evidence="15" key="1">
    <citation type="submission" date="2022-10" db="EMBL/GenBank/DDBJ databases">
        <title>The WGS of Solirubrobacter ginsenosidimutans DSM 21036.</title>
        <authorList>
            <person name="Jiang Z."/>
        </authorList>
    </citation>
    <scope>NUCLEOTIDE SEQUENCE</scope>
    <source>
        <strain evidence="15">DSM 21036</strain>
    </source>
</reference>
<dbReference type="Gene3D" id="2.60.40.1120">
    <property type="entry name" value="Carboxypeptidase-like, regulatory domain"/>
    <property type="match status" value="1"/>
</dbReference>
<evidence type="ECO:0000259" key="14">
    <source>
        <dbReference type="Pfam" id="PF07504"/>
    </source>
</evidence>
<dbReference type="InterPro" id="IPR027268">
    <property type="entry name" value="Peptidase_M4/M1_CTD_sf"/>
</dbReference>
<evidence type="ECO:0000256" key="9">
    <source>
        <dbReference type="ARBA" id="ARBA00022833"/>
    </source>
</evidence>
<dbReference type="Gene3D" id="1.10.390.10">
    <property type="entry name" value="Neutral Protease Domain 2"/>
    <property type="match status" value="1"/>
</dbReference>
<evidence type="ECO:0000256" key="12">
    <source>
        <dbReference type="SAM" id="MobiDB-lite"/>
    </source>
</evidence>
<feature type="region of interest" description="Disordered" evidence="12">
    <location>
        <begin position="707"/>
        <end position="728"/>
    </location>
</feature>
<sequence length="967" mass="99505">MTRRRTFAAVALAILAFPAAASAAPEDVAMRYVRDHRGALGLDAADVAALAAPTVSEGGNVTTVRFRQAVDGIPAADGEVRVNLAPDGSVLNVIGAPEHALDADTTPTVTAGEAVRAVQAATGSFRATVQSKAARGATRATTYSDGTAAELALDQRRLVWRVTYRSSSAEVWDAFVDARSGKVRRRVNMVKSDTNATVWENTPTAALGGTANTVNLEQHGWLAAGAQKLLGPNVHAYSDVDDDDFADAAEEIGAPPFTLPQTGFSPAGGSCPAANKCTWNHNIGGSWNTNRRQNMVQAFYFANRFHDWLAASPVNFGTLSGSFDAGSDPLQLETDDGANPPGGLPDALHSNNANMFTPPDGTPPVMQMYLWRDPGYRTVNGGDDASIVYHEYTHGLSNRLVTDAAGHGALYSPQAGAMGEGWSDWYAKDFLVSQFPGLDSAAAGDVDMGAYVDASPRTLRTQGLDCPVNVVAVTCPGVGAAGSGGYTYGDFGKIAGGMEVHADGEIWAETLWDLRGAVGSVDARRLITDGMRLSPPEPSFLDERNAILLADQAAGGGRRAAIWSVFAARGMGYYASTDTVTNAVSQDFSLPPTGADPRGRIAGTVVDSASGAGLGGASVAISGLAAGPDRLAGTTDGAGNYAIESVPARIFPSLLIAAPGYDSVAQPVSVPAGSTAVAGAALRRNWAAFPGGATAIAGPGSDDYADQGCGPDAAIDQSQGSGWSTEAKPGGKSMVVSLPAQVDVNEFVVDPAEACGDGAASAAASYLIETSTASAGGPWAVAASGRFADADRHRLNAIPAAADGVRHVRVTLRSSQGGGTFVDLSEFGVHGAQVVPDVQPPPAPTPTPVPTPPATVAPPAFSFPAHGRTTVKFKVTCAAICDVTAKLTVDRPTAKKLGLGRNLTAGSLTVKGVKAGKSNLTLKLKTKAKKALLKGPKTRTYRARIKATGNYAGAAPVSRSAQVTLKR</sequence>
<evidence type="ECO:0000256" key="11">
    <source>
        <dbReference type="ARBA" id="ARBA00023145"/>
    </source>
</evidence>
<evidence type="ECO:0000256" key="5">
    <source>
        <dbReference type="ARBA" id="ARBA00022670"/>
    </source>
</evidence>
<dbReference type="Gene3D" id="3.10.170.10">
    <property type="match status" value="1"/>
</dbReference>
<feature type="signal peptide" evidence="13">
    <location>
        <begin position="1"/>
        <end position="23"/>
    </location>
</feature>
<dbReference type="InterPro" id="IPR013784">
    <property type="entry name" value="Carb-bd-like_fold"/>
</dbReference>
<dbReference type="PANTHER" id="PTHR33478:SF1">
    <property type="entry name" value="EXTRACELLULAR METALLOPROTEINASE MEP"/>
    <property type="match status" value="1"/>
</dbReference>
<dbReference type="GO" id="GO:0005615">
    <property type="term" value="C:extracellular space"/>
    <property type="evidence" value="ECO:0007669"/>
    <property type="project" value="InterPro"/>
</dbReference>
<keyword evidence="8" id="KW-0378">Hydrolase</keyword>
<name>A0A9X3N5B5_9ACTN</name>
<dbReference type="GO" id="GO:0008270">
    <property type="term" value="F:zinc ion binding"/>
    <property type="evidence" value="ECO:0007669"/>
    <property type="project" value="InterPro"/>
</dbReference>
<dbReference type="InterPro" id="IPR011096">
    <property type="entry name" value="FTP_domain"/>
</dbReference>
<evidence type="ECO:0000256" key="8">
    <source>
        <dbReference type="ARBA" id="ARBA00022801"/>
    </source>
</evidence>